<evidence type="ECO:0000313" key="2">
    <source>
        <dbReference type="Proteomes" id="UP001210720"/>
    </source>
</evidence>
<keyword evidence="2" id="KW-1185">Reference proteome</keyword>
<proteinExistence type="predicted"/>
<evidence type="ECO:0000313" key="1">
    <source>
        <dbReference type="EMBL" id="MDA7424403.1"/>
    </source>
</evidence>
<dbReference type="EMBL" id="JAQIOY010000002">
    <property type="protein sequence ID" value="MDA7424403.1"/>
    <property type="molecule type" value="Genomic_DNA"/>
</dbReference>
<dbReference type="SUPFAM" id="SSF160631">
    <property type="entry name" value="SMI1/KNR4-like"/>
    <property type="match status" value="1"/>
</dbReference>
<comment type="caution">
    <text evidence="1">The sequence shown here is derived from an EMBL/GenBank/DDBJ whole genome shotgun (WGS) entry which is preliminary data.</text>
</comment>
<dbReference type="Gene3D" id="2.30.320.10">
    <property type="entry name" value="YwqG-like"/>
    <property type="match status" value="1"/>
</dbReference>
<reference evidence="1 2" key="1">
    <citation type="submission" date="2023-01" db="EMBL/GenBank/DDBJ databases">
        <title>Thalassococcus onchidii sp. nov., isolated from a marine invertebrate from the South China Sea.</title>
        <authorList>
            <person name="Xu S."/>
            <person name="Liu Z."/>
            <person name="Xu Y."/>
        </authorList>
    </citation>
    <scope>NUCLEOTIDE SEQUENCE [LARGE SCALE GENOMIC DNA]</scope>
    <source>
        <strain evidence="1 2">KCTC 32084</strain>
    </source>
</reference>
<dbReference type="InterPro" id="IPR015315">
    <property type="entry name" value="DUF1963"/>
</dbReference>
<dbReference type="InterPro" id="IPR037883">
    <property type="entry name" value="Knr4/Smi1-like_sf"/>
</dbReference>
<protein>
    <submittedName>
        <fullName evidence="1">DUF1963 domain-containing protein</fullName>
    </submittedName>
</protein>
<dbReference type="Proteomes" id="UP001210720">
    <property type="component" value="Unassembled WGS sequence"/>
</dbReference>
<dbReference type="RefSeq" id="WP_271431758.1">
    <property type="nucleotide sequence ID" value="NZ_JAQIOY010000002.1"/>
</dbReference>
<name>A0ABT4XR23_9RHOB</name>
<sequence>MTQINRQSAITAAETSIGVTFPKELKELLAEFGQASFKTSFEIGADCTIRLCQNPKGARLFADAWGNGLVLDFWGEFEDTETLSHSDAKRSVLVLNNGQGDSVFLSPDNAGSARRLMFFDHETGKVTETAADIVSVLAPPPLEAYARQALSISPCAEDEQPVVRIGGMPMLEPDVPWPLGRTDKRPLHYYGAIDFAALHSRLSDKERLTTPQLPLSGSLQIFLNMYAKADDQLEVKVLHSASSVDETSHRELPADLASMRDGSQFVDAVSLSECGRMFLRSDHVLNVQSGTVRPSRPERNKFDKVSLHDLAQERLNQPMTHRAAFGIAQELVAICFSLVESELVAWERQGVKAKDISYFRKRLAKERDKFERISLGGKPNLWDRFVLESGRLPKSESDFDTVFIDWMRYAQVLHTSKDSGSMLSEEERTWFQTAFNRIAVLANDRNALNLLNLLDMQNHDVTGDDLYRCARKMMIKGAYDMALVQATSGFDTQQIAPFKMLGASDAMDKPEYDDTKHTLLFQIANTPGLRFLDIGTLLSVWIKPPDLIENRYDRIVCAFDSVD</sequence>
<accession>A0ABT4XR23</accession>
<organism evidence="1 2">
    <name type="scientific">Thalassococcus lentus</name>
    <dbReference type="NCBI Taxonomy" id="1210524"/>
    <lineage>
        <taxon>Bacteria</taxon>
        <taxon>Pseudomonadati</taxon>
        <taxon>Pseudomonadota</taxon>
        <taxon>Alphaproteobacteria</taxon>
        <taxon>Rhodobacterales</taxon>
        <taxon>Roseobacteraceae</taxon>
        <taxon>Thalassococcus</taxon>
    </lineage>
</organism>
<gene>
    <name evidence="1" type="ORF">PFY00_06680</name>
</gene>
<dbReference type="Pfam" id="PF09234">
    <property type="entry name" value="DUF1963"/>
    <property type="match status" value="1"/>
</dbReference>